<dbReference type="RefSeq" id="WP_153792260.1">
    <property type="nucleotide sequence ID" value="NZ_CP045915.1"/>
</dbReference>
<evidence type="ECO:0000256" key="2">
    <source>
        <dbReference type="ARBA" id="ARBA00022448"/>
    </source>
</evidence>
<feature type="chain" id="PRO_5024423399" evidence="4">
    <location>
        <begin position="23"/>
        <end position="412"/>
    </location>
</feature>
<dbReference type="AlphaFoldDB" id="A0A5Q2TM65"/>
<dbReference type="GO" id="GO:0015768">
    <property type="term" value="P:maltose transport"/>
    <property type="evidence" value="ECO:0007669"/>
    <property type="project" value="TreeGrafter"/>
</dbReference>
<dbReference type="Proteomes" id="UP000339690">
    <property type="component" value="Chromosome"/>
</dbReference>
<dbReference type="PANTHER" id="PTHR30061">
    <property type="entry name" value="MALTOSE-BINDING PERIPLASMIC PROTEIN"/>
    <property type="match status" value="1"/>
</dbReference>
<proteinExistence type="inferred from homology"/>
<dbReference type="SUPFAM" id="SSF53850">
    <property type="entry name" value="Periplasmic binding protein-like II"/>
    <property type="match status" value="1"/>
</dbReference>
<comment type="similarity">
    <text evidence="1">Belongs to the bacterial solute-binding protein 1 family.</text>
</comment>
<sequence>MKNKIVVSLTLILFLVVLTACGNSEENTQQEENDGKQEILLWHYYTGSEEALNEILADYNESQDEVEVVAEYVPFDEMNRQLSVGTAGNTLPDVVIADTVNNVSMASMGILADITDYVEEWGEADQFLEGPFNSTIYEGKQYGLPLTTNSLGLFYNKKMLEEAGIEEPPTTWEELEETAAALTTDETKGFGLSAVRSEEATFQFYPFIYSAGGTYKELDSPEVAGTFDFLKNMFDQGYMSQDILTATQDDLTRMFIEENLAMMINGPWMIERIQENEDLDFGVTNIPKDQEFASVTGGDNISITETGNHEAAWDFITWLFEPEQNERFAMETGYYPTRSDVLNEADYWKNEEVVKEFIPIMEVAEARGPSPDWPGVSEEIQLAIQKILTDEQPVEDALSEATENIAEIEASE</sequence>
<dbReference type="CDD" id="cd14748">
    <property type="entry name" value="PBP2_UgpB"/>
    <property type="match status" value="1"/>
</dbReference>
<dbReference type="GO" id="GO:0042956">
    <property type="term" value="P:maltodextrin transmembrane transport"/>
    <property type="evidence" value="ECO:0007669"/>
    <property type="project" value="TreeGrafter"/>
</dbReference>
<keyword evidence="3 4" id="KW-0732">Signal</keyword>
<evidence type="ECO:0000313" key="6">
    <source>
        <dbReference type="Proteomes" id="UP000339690"/>
    </source>
</evidence>
<dbReference type="PROSITE" id="PS51257">
    <property type="entry name" value="PROKAR_LIPOPROTEIN"/>
    <property type="match status" value="1"/>
</dbReference>
<organism evidence="5 6">
    <name type="scientific">Gracilibacillus salitolerans</name>
    <dbReference type="NCBI Taxonomy" id="2663022"/>
    <lineage>
        <taxon>Bacteria</taxon>
        <taxon>Bacillati</taxon>
        <taxon>Bacillota</taxon>
        <taxon>Bacilli</taxon>
        <taxon>Bacillales</taxon>
        <taxon>Bacillaceae</taxon>
        <taxon>Gracilibacillus</taxon>
    </lineage>
</organism>
<evidence type="ECO:0000313" key="5">
    <source>
        <dbReference type="EMBL" id="QGH36069.1"/>
    </source>
</evidence>
<dbReference type="GO" id="GO:1901982">
    <property type="term" value="F:maltose binding"/>
    <property type="evidence" value="ECO:0007669"/>
    <property type="project" value="TreeGrafter"/>
</dbReference>
<gene>
    <name evidence="5" type="ORF">GI584_19330</name>
</gene>
<dbReference type="Pfam" id="PF13416">
    <property type="entry name" value="SBP_bac_8"/>
    <property type="match status" value="1"/>
</dbReference>
<dbReference type="PROSITE" id="PS01037">
    <property type="entry name" value="SBP_BACTERIAL_1"/>
    <property type="match status" value="1"/>
</dbReference>
<evidence type="ECO:0000256" key="4">
    <source>
        <dbReference type="SAM" id="SignalP"/>
    </source>
</evidence>
<dbReference type="KEGG" id="grc:GI584_19330"/>
<dbReference type="InterPro" id="IPR006061">
    <property type="entry name" value="SBP_1_CS"/>
</dbReference>
<feature type="signal peptide" evidence="4">
    <location>
        <begin position="1"/>
        <end position="22"/>
    </location>
</feature>
<protein>
    <submittedName>
        <fullName evidence="5">Extracellular solute-binding protein</fullName>
    </submittedName>
</protein>
<dbReference type="InterPro" id="IPR006059">
    <property type="entry name" value="SBP"/>
</dbReference>
<name>A0A5Q2TM65_9BACI</name>
<dbReference type="EMBL" id="CP045915">
    <property type="protein sequence ID" value="QGH36069.1"/>
    <property type="molecule type" value="Genomic_DNA"/>
</dbReference>
<dbReference type="Gene3D" id="3.40.190.10">
    <property type="entry name" value="Periplasmic binding protein-like II"/>
    <property type="match status" value="2"/>
</dbReference>
<dbReference type="GO" id="GO:0055085">
    <property type="term" value="P:transmembrane transport"/>
    <property type="evidence" value="ECO:0007669"/>
    <property type="project" value="InterPro"/>
</dbReference>
<keyword evidence="6" id="KW-1185">Reference proteome</keyword>
<evidence type="ECO:0000256" key="3">
    <source>
        <dbReference type="ARBA" id="ARBA00022729"/>
    </source>
</evidence>
<dbReference type="GO" id="GO:0055052">
    <property type="term" value="C:ATP-binding cassette (ABC) transporter complex, substrate-binding subunit-containing"/>
    <property type="evidence" value="ECO:0007669"/>
    <property type="project" value="TreeGrafter"/>
</dbReference>
<dbReference type="PANTHER" id="PTHR30061:SF50">
    <property type="entry name" value="MALTOSE_MALTODEXTRIN-BINDING PERIPLASMIC PROTEIN"/>
    <property type="match status" value="1"/>
</dbReference>
<reference evidence="5 6" key="1">
    <citation type="submission" date="2019-11" db="EMBL/GenBank/DDBJ databases">
        <title>Gracilibacillus salitolerans sp. nov., a moderate halophile isolated from a saline soil in northwest China.</title>
        <authorList>
            <person name="Gan L."/>
        </authorList>
    </citation>
    <scope>NUCLEOTIDE SEQUENCE [LARGE SCALE GENOMIC DNA]</scope>
    <source>
        <strain evidence="5 6">SCU50</strain>
    </source>
</reference>
<accession>A0A5Q2TM65</accession>
<keyword evidence="2" id="KW-0813">Transport</keyword>
<evidence type="ECO:0000256" key="1">
    <source>
        <dbReference type="ARBA" id="ARBA00008520"/>
    </source>
</evidence>